<accession>A0A4E0QC44</accession>
<dbReference type="GO" id="GO:0032259">
    <property type="term" value="P:methylation"/>
    <property type="evidence" value="ECO:0007669"/>
    <property type="project" value="UniProtKB-KW"/>
</dbReference>
<keyword evidence="4" id="KW-1185">Reference proteome</keyword>
<name>A0A4E0QC44_9EURY</name>
<evidence type="ECO:0000313" key="4">
    <source>
        <dbReference type="Proteomes" id="UP000297295"/>
    </source>
</evidence>
<sequence>MNTSNWPVTDGDYVIGEPDSPVAVVTLASDYKDMDCIHDSCAEEPHQAPGVLTPESGKLCLQNYSICGTCFTENFGIQKVIVNVLSNLRINCLIVCGKESKHLAGQSIMALVENGVSTMGGYKKIIGSKGVIPCLDEIPMTAINRFIREIEVVDLIDVTNPEIIQKAIDSCKGKERNRESTYSMPEINENSWKKYENMVQKNVMSKLKK</sequence>
<dbReference type="GO" id="GO:0008168">
    <property type="term" value="F:methyltransferase activity"/>
    <property type="evidence" value="ECO:0007669"/>
    <property type="project" value="UniProtKB-KW"/>
</dbReference>
<keyword evidence="2 3" id="KW-0808">Transferase</keyword>
<dbReference type="Proteomes" id="UP000297295">
    <property type="component" value="Unassembled WGS sequence"/>
</dbReference>
<dbReference type="InterPro" id="IPR030688">
    <property type="entry name" value="MeTrfase_MtrA/MtxA"/>
</dbReference>
<proteinExistence type="predicted"/>
<evidence type="ECO:0000256" key="2">
    <source>
        <dbReference type="ARBA" id="ARBA00022679"/>
    </source>
</evidence>
<protein>
    <submittedName>
        <fullName evidence="3">Tetrahydromethanopterin S-methyltransferase subunit A</fullName>
    </submittedName>
</protein>
<gene>
    <name evidence="3" type="ORF">CUN85_03985</name>
</gene>
<dbReference type="RefSeq" id="WP_135389137.1">
    <property type="nucleotide sequence ID" value="NZ_PGGK01000003.1"/>
</dbReference>
<evidence type="ECO:0000313" key="3">
    <source>
        <dbReference type="EMBL" id="TGC10754.1"/>
    </source>
</evidence>
<organism evidence="3 4">
    <name type="scientific">Methanolobus halotolerans</name>
    <dbReference type="NCBI Taxonomy" id="2052935"/>
    <lineage>
        <taxon>Archaea</taxon>
        <taxon>Methanobacteriati</taxon>
        <taxon>Methanobacteriota</taxon>
        <taxon>Stenosarchaea group</taxon>
        <taxon>Methanomicrobia</taxon>
        <taxon>Methanosarcinales</taxon>
        <taxon>Methanosarcinaceae</taxon>
        <taxon>Methanolobus</taxon>
    </lineage>
</organism>
<evidence type="ECO:0000256" key="1">
    <source>
        <dbReference type="ARBA" id="ARBA00022603"/>
    </source>
</evidence>
<dbReference type="AlphaFoldDB" id="A0A4E0QC44"/>
<reference evidence="3 4" key="1">
    <citation type="submission" date="2017-11" db="EMBL/GenBank/DDBJ databases">
        <title>Isolation and Characterization of Methanogenic Archaea from Saline Meromictic Lake at Siberia.</title>
        <authorList>
            <person name="Shen Y."/>
            <person name="Huang H.-H."/>
            <person name="Lai M.-C."/>
            <person name="Chen S.-C."/>
        </authorList>
    </citation>
    <scope>NUCLEOTIDE SEQUENCE [LARGE SCALE GENOMIC DNA]</scope>
    <source>
        <strain evidence="3 4">SY-01</strain>
    </source>
</reference>
<keyword evidence="1 3" id="KW-0489">Methyltransferase</keyword>
<dbReference type="PIRSF" id="PIRSF009452">
    <property type="entry name" value="MtrA_MtxA"/>
    <property type="match status" value="1"/>
</dbReference>
<dbReference type="Pfam" id="PF04208">
    <property type="entry name" value="MtrA"/>
    <property type="match status" value="2"/>
</dbReference>
<dbReference type="NCBIfam" id="NF002126">
    <property type="entry name" value="PRK00964.1-4"/>
    <property type="match status" value="1"/>
</dbReference>
<dbReference type="EMBL" id="PGGK01000003">
    <property type="protein sequence ID" value="TGC10754.1"/>
    <property type="molecule type" value="Genomic_DNA"/>
</dbReference>
<dbReference type="OrthoDB" id="130682at2157"/>
<comment type="caution">
    <text evidence="3">The sequence shown here is derived from an EMBL/GenBank/DDBJ whole genome shotgun (WGS) entry which is preliminary data.</text>
</comment>